<feature type="transmembrane region" description="Helical" evidence="6">
    <location>
        <begin position="431"/>
        <end position="454"/>
    </location>
</feature>
<feature type="domain" description="O-antigen ligase-related" evidence="7">
    <location>
        <begin position="202"/>
        <end position="368"/>
    </location>
</feature>
<feature type="transmembrane region" description="Helical" evidence="6">
    <location>
        <begin position="95"/>
        <end position="114"/>
    </location>
</feature>
<dbReference type="InterPro" id="IPR019734">
    <property type="entry name" value="TPR_rpt"/>
</dbReference>
<gene>
    <name evidence="8" type="ORF">COS78_02100</name>
</gene>
<dbReference type="GO" id="GO:0016020">
    <property type="term" value="C:membrane"/>
    <property type="evidence" value="ECO:0007669"/>
    <property type="project" value="UniProtKB-SubCell"/>
</dbReference>
<feature type="repeat" description="TPR" evidence="5">
    <location>
        <begin position="575"/>
        <end position="608"/>
    </location>
</feature>
<evidence type="ECO:0000256" key="3">
    <source>
        <dbReference type="ARBA" id="ARBA00022989"/>
    </source>
</evidence>
<dbReference type="InterPro" id="IPR007016">
    <property type="entry name" value="O-antigen_ligase-rel_domated"/>
</dbReference>
<feature type="transmembrane region" description="Helical" evidence="6">
    <location>
        <begin position="34"/>
        <end position="52"/>
    </location>
</feature>
<dbReference type="InterPro" id="IPR011990">
    <property type="entry name" value="TPR-like_helical_dom_sf"/>
</dbReference>
<dbReference type="Proteomes" id="UP000231407">
    <property type="component" value="Unassembled WGS sequence"/>
</dbReference>
<feature type="transmembrane region" description="Helical" evidence="6">
    <location>
        <begin position="126"/>
        <end position="147"/>
    </location>
</feature>
<feature type="transmembrane region" description="Helical" evidence="6">
    <location>
        <begin position="386"/>
        <end position="411"/>
    </location>
</feature>
<evidence type="ECO:0000313" key="8">
    <source>
        <dbReference type="EMBL" id="PIU73475.1"/>
    </source>
</evidence>
<evidence type="ECO:0000259" key="7">
    <source>
        <dbReference type="Pfam" id="PF04932"/>
    </source>
</evidence>
<proteinExistence type="predicted"/>
<dbReference type="Gene3D" id="1.25.40.10">
    <property type="entry name" value="Tetratricopeptide repeat domain"/>
    <property type="match status" value="1"/>
</dbReference>
<sequence length="653" mass="75109">MVKATKLLYLLLFFLIPLVFTTFNSELFEVPKMYLVYFFTVMILFFHVINYFKGQVSLFSKTPLNLPLLLFLLIQVISTIFSVDIHTSFFGYYSRLNGGLLSLLAFSLLFFILVNYLDDKFKNDIINFSLISGFIVATYGILEHFGIDAKFWLQDVSTRVFSTLGQPNWLSAYLCILLPFSLNKSFISPKPIHKSYFIFLTSLFYICLLFTKSKSGLAAVAISLGIYFLIYCLNLFKLHRSFKSFAKAAISPFLLIFTFIIFSLTISNPIKDILFSPPAQTTQLSADPTINITPSEDIRKIVWSGALKLWQKYPVFGTGPETFAYTYYSVRPASHNLTSEWEFLYNKVHNEYLNYLANTGTLGFLSYFLLIFSSIYLFISRRRWELLAAYLSVLVTNFAGFSVVAVSLFFFLLPALCLNPPLSPPPAKLRWLLLTLTLIFSFYAIKLIFSFFLADIALAQSDQEDNQNQYVKSYQYLLKCYQLNPHEPVYLSRLSILSAKLSASYFLEKDPSSASKFATNSIEFSDLALTISPLNINFLKERTQALTYLATIDNQYYSQAIATLRQTALLAPTDAKTFYLLAKFYNAINDFQNTEINYLKAIELKPNYDHAYFDLGLLYFNQKKYNLAKKYFELNLQYSPGNQNSLDYLKKIK</sequence>
<feature type="transmembrane region" description="Helical" evidence="6">
    <location>
        <begin position="217"/>
        <end position="236"/>
    </location>
</feature>
<dbReference type="EMBL" id="PEWA01000024">
    <property type="protein sequence ID" value="PIU73475.1"/>
    <property type="molecule type" value="Genomic_DNA"/>
</dbReference>
<evidence type="ECO:0000313" key="9">
    <source>
        <dbReference type="Proteomes" id="UP000231407"/>
    </source>
</evidence>
<evidence type="ECO:0000256" key="1">
    <source>
        <dbReference type="ARBA" id="ARBA00004141"/>
    </source>
</evidence>
<dbReference type="PROSITE" id="PS50005">
    <property type="entry name" value="TPR"/>
    <property type="match status" value="2"/>
</dbReference>
<dbReference type="PANTHER" id="PTHR37422:SF23">
    <property type="entry name" value="TEICHURONIC ACID BIOSYNTHESIS PROTEIN TUAE"/>
    <property type="match status" value="1"/>
</dbReference>
<evidence type="ECO:0000256" key="4">
    <source>
        <dbReference type="ARBA" id="ARBA00023136"/>
    </source>
</evidence>
<keyword evidence="2 6" id="KW-0812">Transmembrane</keyword>
<feature type="transmembrane region" description="Helical" evidence="6">
    <location>
        <begin position="355"/>
        <end position="379"/>
    </location>
</feature>
<keyword evidence="4 6" id="KW-0472">Membrane</keyword>
<feature type="transmembrane region" description="Helical" evidence="6">
    <location>
        <begin position="195"/>
        <end position="211"/>
    </location>
</feature>
<feature type="repeat" description="TPR" evidence="5">
    <location>
        <begin position="609"/>
        <end position="642"/>
    </location>
</feature>
<evidence type="ECO:0000256" key="2">
    <source>
        <dbReference type="ARBA" id="ARBA00022692"/>
    </source>
</evidence>
<comment type="caution">
    <text evidence="8">The sequence shown here is derived from an EMBL/GenBank/DDBJ whole genome shotgun (WGS) entry which is preliminary data.</text>
</comment>
<evidence type="ECO:0000256" key="5">
    <source>
        <dbReference type="PROSITE-ProRule" id="PRU00339"/>
    </source>
</evidence>
<dbReference type="PANTHER" id="PTHR37422">
    <property type="entry name" value="TEICHURONIC ACID BIOSYNTHESIS PROTEIN TUAE"/>
    <property type="match status" value="1"/>
</dbReference>
<feature type="transmembrane region" description="Helical" evidence="6">
    <location>
        <begin position="64"/>
        <end position="83"/>
    </location>
</feature>
<dbReference type="Pfam" id="PF13431">
    <property type="entry name" value="TPR_17"/>
    <property type="match status" value="1"/>
</dbReference>
<dbReference type="SUPFAM" id="SSF48452">
    <property type="entry name" value="TPR-like"/>
    <property type="match status" value="1"/>
</dbReference>
<comment type="subcellular location">
    <subcellularLocation>
        <location evidence="1">Membrane</location>
        <topology evidence="1">Multi-pass membrane protein</topology>
    </subcellularLocation>
</comment>
<feature type="transmembrane region" description="Helical" evidence="6">
    <location>
        <begin position="248"/>
        <end position="266"/>
    </location>
</feature>
<evidence type="ECO:0000256" key="6">
    <source>
        <dbReference type="SAM" id="Phobius"/>
    </source>
</evidence>
<dbReference type="Pfam" id="PF04932">
    <property type="entry name" value="Wzy_C"/>
    <property type="match status" value="1"/>
</dbReference>
<protein>
    <recommendedName>
        <fullName evidence="7">O-antigen ligase-related domain-containing protein</fullName>
    </recommendedName>
</protein>
<reference evidence="9" key="1">
    <citation type="submission" date="2017-09" db="EMBL/GenBank/DDBJ databases">
        <title>Depth-based differentiation of microbial function through sediment-hosted aquifers and enrichment of novel symbionts in the deep terrestrial subsurface.</title>
        <authorList>
            <person name="Probst A.J."/>
            <person name="Ladd B."/>
            <person name="Jarett J.K."/>
            <person name="Geller-Mcgrath D.E."/>
            <person name="Sieber C.M.K."/>
            <person name="Emerson J.B."/>
            <person name="Anantharaman K."/>
            <person name="Thomas B.C."/>
            <person name="Malmstrom R."/>
            <person name="Stieglmeier M."/>
            <person name="Klingl A."/>
            <person name="Woyke T."/>
            <person name="Ryan C.M."/>
            <person name="Banfield J.F."/>
        </authorList>
    </citation>
    <scope>NUCLEOTIDE SEQUENCE [LARGE SCALE GENOMIC DNA]</scope>
</reference>
<accession>A0A2M7AS73</accession>
<dbReference type="AlphaFoldDB" id="A0A2M7AS73"/>
<dbReference type="InterPro" id="IPR051533">
    <property type="entry name" value="WaaL-like"/>
</dbReference>
<dbReference type="SMART" id="SM00028">
    <property type="entry name" value="TPR"/>
    <property type="match status" value="2"/>
</dbReference>
<keyword evidence="3 6" id="KW-1133">Transmembrane helix</keyword>
<keyword evidence="5" id="KW-0802">TPR repeat</keyword>
<organism evidence="8 9">
    <name type="scientific">Candidatus Shapirobacteria bacterium CG06_land_8_20_14_3_00_40_12</name>
    <dbReference type="NCBI Taxonomy" id="1974881"/>
    <lineage>
        <taxon>Bacteria</taxon>
        <taxon>Candidatus Shapironibacteriota</taxon>
    </lineage>
</organism>
<feature type="transmembrane region" description="Helical" evidence="6">
    <location>
        <begin position="167"/>
        <end position="183"/>
    </location>
</feature>
<name>A0A2M7AS73_9BACT</name>